<dbReference type="EMBL" id="BHYL01000025">
    <property type="protein sequence ID" value="GCD18725.1"/>
    <property type="molecule type" value="Genomic_DNA"/>
</dbReference>
<dbReference type="Proteomes" id="UP000288246">
    <property type="component" value="Unassembled WGS sequence"/>
</dbReference>
<gene>
    <name evidence="2" type="ORF">CTKZ_02870</name>
</gene>
<feature type="chain" id="PRO_5019520879" evidence="1">
    <location>
        <begin position="27"/>
        <end position="234"/>
    </location>
</feature>
<comment type="caution">
    <text evidence="2">The sequence shown here is derived from an EMBL/GenBank/DDBJ whole genome shotgun (WGS) entry which is preliminary data.</text>
</comment>
<accession>A0A401UVL1</accession>
<protein>
    <submittedName>
        <fullName evidence="2">Uncharacterized protein</fullName>
    </submittedName>
</protein>
<proteinExistence type="predicted"/>
<keyword evidence="3" id="KW-1185">Reference proteome</keyword>
<dbReference type="RefSeq" id="WP_124341282.1">
    <property type="nucleotide sequence ID" value="NZ_BHYL01000025.1"/>
</dbReference>
<dbReference type="AlphaFoldDB" id="A0A401UVL1"/>
<evidence type="ECO:0000313" key="2">
    <source>
        <dbReference type="EMBL" id="GCD18725.1"/>
    </source>
</evidence>
<reference evidence="2 3" key="1">
    <citation type="submission" date="2018-11" db="EMBL/GenBank/DDBJ databases">
        <title>Draft genome sequence of Cellulomonas takizawaensis strain TKZ-21.</title>
        <authorList>
            <person name="Yamamura H."/>
            <person name="Hayashi T."/>
            <person name="Hamada M."/>
            <person name="Serisawa Y."/>
            <person name="Matsuyama K."/>
            <person name="Nakagawa Y."/>
            <person name="Otoguro M."/>
            <person name="Yanagida F."/>
            <person name="Hayakawa M."/>
        </authorList>
    </citation>
    <scope>NUCLEOTIDE SEQUENCE [LARGE SCALE GENOMIC DNA]</scope>
    <source>
        <strain evidence="2 3">TKZ-21</strain>
    </source>
</reference>
<dbReference type="OrthoDB" id="5110393at2"/>
<name>A0A401UVL1_9CELL</name>
<keyword evidence="1" id="KW-0732">Signal</keyword>
<sequence>MTARRRAARVALLVAIGLGVISPAQAAEGTTGDFTDVRAYWSTYGVTQEVQDELIEKFVRTGKVDALDGAAAPVATSTITRSGATERVETFNDGSIRVSSFEKPSSLGRTTGVKPLAATNLSGCSVTSGSGFVTYKNCLVSSGDGFRYMSFRATYEKYSGAYAKILSTGSPSTSSNYGTMTYPTRSLYRPNSTATQDAVAKYVSEWTSYNGASSETCYTSLWLTKSGQASVGTS</sequence>
<evidence type="ECO:0000313" key="3">
    <source>
        <dbReference type="Proteomes" id="UP000288246"/>
    </source>
</evidence>
<evidence type="ECO:0000256" key="1">
    <source>
        <dbReference type="SAM" id="SignalP"/>
    </source>
</evidence>
<organism evidence="2 3">
    <name type="scientific">Cellulomonas algicola</name>
    <dbReference type="NCBI Taxonomy" id="2071633"/>
    <lineage>
        <taxon>Bacteria</taxon>
        <taxon>Bacillati</taxon>
        <taxon>Actinomycetota</taxon>
        <taxon>Actinomycetes</taxon>
        <taxon>Micrococcales</taxon>
        <taxon>Cellulomonadaceae</taxon>
        <taxon>Cellulomonas</taxon>
    </lineage>
</organism>
<feature type="signal peptide" evidence="1">
    <location>
        <begin position="1"/>
        <end position="26"/>
    </location>
</feature>